<dbReference type="GO" id="GO:0046872">
    <property type="term" value="F:metal ion binding"/>
    <property type="evidence" value="ECO:0007669"/>
    <property type="project" value="UniProtKB-KW"/>
</dbReference>
<keyword evidence="12" id="KW-1185">Reference proteome</keyword>
<dbReference type="InterPro" id="IPR011545">
    <property type="entry name" value="DEAD/DEAH_box_helicase_dom"/>
</dbReference>
<dbReference type="CDD" id="cd17930">
    <property type="entry name" value="DEXHc_cas3"/>
    <property type="match status" value="1"/>
</dbReference>
<dbReference type="NCBIfam" id="TIGR01596">
    <property type="entry name" value="cas3_HD"/>
    <property type="match status" value="1"/>
</dbReference>
<evidence type="ECO:0000256" key="6">
    <source>
        <dbReference type="ARBA" id="ARBA00022806"/>
    </source>
</evidence>
<reference evidence="11 12" key="1">
    <citation type="submission" date="2019-06" db="EMBL/GenBank/DDBJ databases">
        <title>Whole genome shotgun sequence of Zoogloea ramigera NBRC 15342.</title>
        <authorList>
            <person name="Hosoyama A."/>
            <person name="Uohara A."/>
            <person name="Ohji S."/>
            <person name="Ichikawa N."/>
        </authorList>
    </citation>
    <scope>NUCLEOTIDE SEQUENCE [LARGE SCALE GENOMIC DNA]</scope>
    <source>
        <strain evidence="11 12">NBRC 15342</strain>
    </source>
</reference>
<evidence type="ECO:0000313" key="11">
    <source>
        <dbReference type="EMBL" id="GEC97378.1"/>
    </source>
</evidence>
<dbReference type="Pfam" id="PF22590">
    <property type="entry name" value="Cas3-like_C_2"/>
    <property type="match status" value="1"/>
</dbReference>
<gene>
    <name evidence="11" type="ORF">ZRA01_34510</name>
</gene>
<dbReference type="InterPro" id="IPR006483">
    <property type="entry name" value="CRISPR-assoc_Cas3_HD"/>
</dbReference>
<dbReference type="GO" id="GO:0005524">
    <property type="term" value="F:ATP binding"/>
    <property type="evidence" value="ECO:0007669"/>
    <property type="project" value="UniProtKB-KW"/>
</dbReference>
<evidence type="ECO:0000256" key="7">
    <source>
        <dbReference type="ARBA" id="ARBA00022840"/>
    </source>
</evidence>
<proteinExistence type="inferred from homology"/>
<dbReference type="EMBL" id="BJNV01000081">
    <property type="protein sequence ID" value="GEC97378.1"/>
    <property type="molecule type" value="Genomic_DNA"/>
</dbReference>
<keyword evidence="7" id="KW-0067">ATP-binding</keyword>
<keyword evidence="5" id="KW-0378">Hydrolase</keyword>
<feature type="domain" description="HD Cas3-type" evidence="10">
    <location>
        <begin position="18"/>
        <end position="197"/>
    </location>
</feature>
<dbReference type="SUPFAM" id="SSF52540">
    <property type="entry name" value="P-loop containing nucleoside triphosphate hydrolases"/>
    <property type="match status" value="1"/>
</dbReference>
<dbReference type="InterPro" id="IPR038257">
    <property type="entry name" value="CRISPR-assoc_Cas3_HD_sf"/>
</dbReference>
<evidence type="ECO:0000256" key="8">
    <source>
        <dbReference type="ARBA" id="ARBA00023118"/>
    </source>
</evidence>
<organism evidence="11 12">
    <name type="scientific">Zoogloea ramigera</name>
    <dbReference type="NCBI Taxonomy" id="350"/>
    <lineage>
        <taxon>Bacteria</taxon>
        <taxon>Pseudomonadati</taxon>
        <taxon>Pseudomonadota</taxon>
        <taxon>Betaproteobacteria</taxon>
        <taxon>Rhodocyclales</taxon>
        <taxon>Zoogloeaceae</taxon>
        <taxon>Zoogloea</taxon>
    </lineage>
</organism>
<evidence type="ECO:0000256" key="5">
    <source>
        <dbReference type="ARBA" id="ARBA00022801"/>
    </source>
</evidence>
<evidence type="ECO:0000256" key="1">
    <source>
        <dbReference type="ARBA" id="ARBA00006847"/>
    </source>
</evidence>
<dbReference type="Pfam" id="PF00270">
    <property type="entry name" value="DEAD"/>
    <property type="match status" value="1"/>
</dbReference>
<dbReference type="GO" id="GO:0004386">
    <property type="term" value="F:helicase activity"/>
    <property type="evidence" value="ECO:0007669"/>
    <property type="project" value="UniProtKB-KW"/>
</dbReference>
<dbReference type="CDD" id="cd09641">
    <property type="entry name" value="Cas3''_I"/>
    <property type="match status" value="1"/>
</dbReference>
<dbReference type="Gene3D" id="1.10.3210.30">
    <property type="match status" value="1"/>
</dbReference>
<dbReference type="GO" id="GO:0016787">
    <property type="term" value="F:hydrolase activity"/>
    <property type="evidence" value="ECO:0007669"/>
    <property type="project" value="UniProtKB-KW"/>
</dbReference>
<dbReference type="RefSeq" id="WP_141354627.1">
    <property type="nucleotide sequence ID" value="NZ_BJNV01000081.1"/>
</dbReference>
<name>A0A4Y4CWT3_ZOORA</name>
<dbReference type="SUPFAM" id="SSF109604">
    <property type="entry name" value="HD-domain/PDEase-like"/>
    <property type="match status" value="1"/>
</dbReference>
<evidence type="ECO:0000313" key="12">
    <source>
        <dbReference type="Proteomes" id="UP000318422"/>
    </source>
</evidence>
<dbReference type="PROSITE" id="PS51643">
    <property type="entry name" value="HD_CAS3"/>
    <property type="match status" value="1"/>
</dbReference>
<evidence type="ECO:0000259" key="10">
    <source>
        <dbReference type="PROSITE" id="PS51643"/>
    </source>
</evidence>
<keyword evidence="3" id="KW-0479">Metal-binding</keyword>
<protein>
    <submittedName>
        <fullName evidence="11">CRISPR-associated helicase Cas3</fullName>
    </submittedName>
</protein>
<comment type="similarity">
    <text evidence="2">In the central section; belongs to the CRISPR-associated helicase Cas3 family.</text>
</comment>
<dbReference type="InterPro" id="IPR054712">
    <property type="entry name" value="Cas3-like_dom"/>
</dbReference>
<comment type="caution">
    <text evidence="11">The sequence shown here is derived from an EMBL/GenBank/DDBJ whole genome shotgun (WGS) entry which is preliminary data.</text>
</comment>
<feature type="domain" description="Helicase ATP-binding" evidence="9">
    <location>
        <begin position="250"/>
        <end position="434"/>
    </location>
</feature>
<keyword evidence="8" id="KW-0051">Antiviral defense</keyword>
<dbReference type="AlphaFoldDB" id="A0A4Y4CWT3"/>
<dbReference type="InterPro" id="IPR027417">
    <property type="entry name" value="P-loop_NTPase"/>
</dbReference>
<evidence type="ECO:0000259" key="9">
    <source>
        <dbReference type="PROSITE" id="PS51192"/>
    </source>
</evidence>
<dbReference type="GO" id="GO:0003676">
    <property type="term" value="F:nucleic acid binding"/>
    <property type="evidence" value="ECO:0007669"/>
    <property type="project" value="InterPro"/>
</dbReference>
<dbReference type="SMART" id="SM00487">
    <property type="entry name" value="DEXDc"/>
    <property type="match status" value="1"/>
</dbReference>
<evidence type="ECO:0000256" key="3">
    <source>
        <dbReference type="ARBA" id="ARBA00022723"/>
    </source>
</evidence>
<keyword evidence="4" id="KW-0547">Nucleotide-binding</keyword>
<comment type="similarity">
    <text evidence="1">In the N-terminal section; belongs to the CRISPR-associated nuclease Cas3-HD family.</text>
</comment>
<dbReference type="PROSITE" id="PS51192">
    <property type="entry name" value="HELICASE_ATP_BIND_1"/>
    <property type="match status" value="1"/>
</dbReference>
<sequence>MKFPAELFLAHTAETADGSPRAHALAEHLQHVAEGAATNAAFFGSADWARLAGLWHDLGKYRPGFQRYIRECADAHIEGRVPSRDKTHSAAGALHAIATLSARSGRHGELAARVLAYLIAGHHAGLDDWHGGLKTRLASSEADKEYTESLRNAPQWLLDGSTTPDLASAVPGGMATPGAFALWVRMLFSTLVDADFLDTEAFMNAGKATARGSFPTLAEMRSAYDAHMAGFTADTPVRQLRADILRQCRRKALGQPGLYTLTVPTGGGKTLASLGFALDHALTHGKRRVIYAIPYTSIIEQTADVFRGVFAPLGRDCVIEHHSQADSAPADETPASRLACENWDAPLVVTTNVQLFESLFAARTSRCRKLHNLAGSVLILDEAQQLPPEFLQPILDVLRLLVGHYGVTVVLCTATQPALSTTDYFDPSRNLRGLDCAHEIIDNPDALYAALKRVSVRLPADFTTPTPWPTLASELAGHDSVLAIVNTRGSARELFQLMPEGTLHLSALMCGAHRSDVLTHIRQRLDARRKGSDSAPLRIVSTQLIEAGVDLDVPVVYRALAGLDSIAQAAGRCNREGRLTEGGRVVVFVPPVATPAGTLRKGADACRSVLHGITGDPLERGLFERYFREFYANVDLDKESIVALLTPEQNRDNPLATDFRTAAERFRLIEDTQAPVVVLYRGPDGLDETVDKLLGKLAKDGPERWLMRSLQRYTVSLPKALAERLHGQGDLQLSIPGLYVQANDLMYAPQTGLRTDDSPLPAGGLVF</sequence>
<evidence type="ECO:0000256" key="2">
    <source>
        <dbReference type="ARBA" id="ARBA00009046"/>
    </source>
</evidence>
<dbReference type="Gene3D" id="3.40.50.300">
    <property type="entry name" value="P-loop containing nucleotide triphosphate hydrolases"/>
    <property type="match status" value="2"/>
</dbReference>
<dbReference type="InterPro" id="IPR014001">
    <property type="entry name" value="Helicase_ATP-bd"/>
</dbReference>
<dbReference type="Pfam" id="PF18019">
    <property type="entry name" value="Cas3_HD"/>
    <property type="match status" value="1"/>
</dbReference>
<dbReference type="Proteomes" id="UP000318422">
    <property type="component" value="Unassembled WGS sequence"/>
</dbReference>
<evidence type="ECO:0000256" key="4">
    <source>
        <dbReference type="ARBA" id="ARBA00022741"/>
    </source>
</evidence>
<dbReference type="OrthoDB" id="9810236at2"/>
<keyword evidence="6" id="KW-0347">Helicase</keyword>
<dbReference type="GO" id="GO:0051607">
    <property type="term" value="P:defense response to virus"/>
    <property type="evidence" value="ECO:0007669"/>
    <property type="project" value="UniProtKB-KW"/>
</dbReference>
<accession>A0A4Y4CWT3</accession>